<evidence type="ECO:0000313" key="1">
    <source>
        <dbReference type="EMBL" id="QSZ37756.1"/>
    </source>
</evidence>
<name>A0A8A3PSN1_9HELO</name>
<sequence>MGYEGVRRYSQFSPRCPIDGGELQKEDYVQQALLAGIKLDALHILRDENDRLFLAQESTPGTVVTQAPTAGIAVAHVPASGIDLHDAPGDLGRRYNGKYTKNELCWLFRKDLKIFTRDPFLYRKSLNTLSYHLWYLTDLQLHSAELLGLLEDIGIFTTDGEF</sequence>
<evidence type="ECO:0000313" key="2">
    <source>
        <dbReference type="Proteomes" id="UP000672032"/>
    </source>
</evidence>
<protein>
    <submittedName>
        <fullName evidence="1">Uncharacterized protein</fullName>
    </submittedName>
</protein>
<proteinExistence type="predicted"/>
<dbReference type="Proteomes" id="UP000672032">
    <property type="component" value="Chromosome 9"/>
</dbReference>
<reference evidence="1" key="1">
    <citation type="submission" date="2020-10" db="EMBL/GenBank/DDBJ databases">
        <title>Genome Sequence of Monilinia vaccinii-corymbosi Sheds Light on Mummy Berry Disease Infection of Blueberry and Mating Type.</title>
        <authorList>
            <person name="Yow A.G."/>
            <person name="Zhang Y."/>
            <person name="Bansal K."/>
            <person name="Eacker S.M."/>
            <person name="Sullivan S."/>
            <person name="Liachko I."/>
            <person name="Cubeta M.A."/>
            <person name="Rollins J.A."/>
            <person name="Ashrafi H."/>
        </authorList>
    </citation>
    <scope>NUCLEOTIDE SEQUENCE</scope>
    <source>
        <strain evidence="1">RL-1</strain>
    </source>
</reference>
<accession>A0A8A3PSN1</accession>
<organism evidence="1 2">
    <name type="scientific">Monilinia vaccinii-corymbosi</name>
    <dbReference type="NCBI Taxonomy" id="61207"/>
    <lineage>
        <taxon>Eukaryota</taxon>
        <taxon>Fungi</taxon>
        <taxon>Dikarya</taxon>
        <taxon>Ascomycota</taxon>
        <taxon>Pezizomycotina</taxon>
        <taxon>Leotiomycetes</taxon>
        <taxon>Helotiales</taxon>
        <taxon>Sclerotiniaceae</taxon>
        <taxon>Monilinia</taxon>
    </lineage>
</organism>
<dbReference type="AlphaFoldDB" id="A0A8A3PSN1"/>
<dbReference type="EMBL" id="CP063413">
    <property type="protein sequence ID" value="QSZ37756.1"/>
    <property type="molecule type" value="Genomic_DNA"/>
</dbReference>
<gene>
    <name evidence="1" type="ORF">DSL72_008855</name>
</gene>
<keyword evidence="2" id="KW-1185">Reference proteome</keyword>